<dbReference type="SUPFAM" id="SSF50129">
    <property type="entry name" value="GroES-like"/>
    <property type="match status" value="1"/>
</dbReference>
<dbReference type="KEGG" id="pke:DLD99_11175"/>
<dbReference type="SMART" id="SM00829">
    <property type="entry name" value="PKS_ER"/>
    <property type="match status" value="1"/>
</dbReference>
<proteinExistence type="predicted"/>
<dbReference type="PANTHER" id="PTHR45033:SF2">
    <property type="entry name" value="ZINC-TYPE ALCOHOL DEHYDROGENASE-LIKE PROTEIN C1773.06C"/>
    <property type="match status" value="1"/>
</dbReference>
<dbReference type="InterPro" id="IPR013154">
    <property type="entry name" value="ADH-like_N"/>
</dbReference>
<protein>
    <submittedName>
        <fullName evidence="2">Alcohol dehydrogenase</fullName>
    </submittedName>
</protein>
<evidence type="ECO:0000313" key="3">
    <source>
        <dbReference type="Proteomes" id="UP000253720"/>
    </source>
</evidence>
<name>A0A345RNZ3_9PSED</name>
<sequence>MSDTMQRWEISAFGLDNLNRVQAPLPAPKAGEVLVKIDAVSLNYRDTQVAENGMTAALKFPFTPASDMAGTVVAVGEGVTRFQIGEKVISTYITNWIDGNPKTWAEMPTQGGPIPGMLAQYVATPADWCVRAPKHLSAVEASTLPIAALTAWMALIELGHLHAGQTVVVQGTGGVSLFAVQLAAASGANVIVTSSSDAKIDLAIALGATHGINRTTTPDWHTAVLELTGGRGADHILEMAGGDNLGRSLQAVVPGGRVSIIGLLDSDELRTPIMPLLGSRASIVAVAVGPRRALEDLVRMVDHHGIKPVIDATYTFDQVPEAFAHLNRGAFGKVVVDFNKS</sequence>
<dbReference type="EMBL" id="CP029608">
    <property type="protein sequence ID" value="AXI61009.1"/>
    <property type="molecule type" value="Genomic_DNA"/>
</dbReference>
<organism evidence="2 3">
    <name type="scientific">Pseudomonas kribbensis</name>
    <dbReference type="NCBI Taxonomy" id="1628086"/>
    <lineage>
        <taxon>Bacteria</taxon>
        <taxon>Pseudomonadati</taxon>
        <taxon>Pseudomonadota</taxon>
        <taxon>Gammaproteobacteria</taxon>
        <taxon>Pseudomonadales</taxon>
        <taxon>Pseudomonadaceae</taxon>
        <taxon>Pseudomonas</taxon>
    </lineage>
</organism>
<dbReference type="Proteomes" id="UP000253720">
    <property type="component" value="Chromosome"/>
</dbReference>
<dbReference type="PANTHER" id="PTHR45033">
    <property type="match status" value="1"/>
</dbReference>
<dbReference type="Gene3D" id="3.40.50.720">
    <property type="entry name" value="NAD(P)-binding Rossmann-like Domain"/>
    <property type="match status" value="1"/>
</dbReference>
<dbReference type="InterPro" id="IPR013149">
    <property type="entry name" value="ADH-like_C"/>
</dbReference>
<dbReference type="Pfam" id="PF00107">
    <property type="entry name" value="ADH_zinc_N"/>
    <property type="match status" value="1"/>
</dbReference>
<dbReference type="InterPro" id="IPR020843">
    <property type="entry name" value="ER"/>
</dbReference>
<dbReference type="InterPro" id="IPR011032">
    <property type="entry name" value="GroES-like_sf"/>
</dbReference>
<dbReference type="GO" id="GO:0016491">
    <property type="term" value="F:oxidoreductase activity"/>
    <property type="evidence" value="ECO:0007669"/>
    <property type="project" value="InterPro"/>
</dbReference>
<reference evidence="2 3" key="1">
    <citation type="submission" date="2018-05" db="EMBL/GenBank/DDBJ databases">
        <title>Complete genome sequence of Pseudomonas kribbensis 46-2(T).</title>
        <authorList>
            <person name="Jeong H."/>
            <person name="Lee S.-G."/>
            <person name="Rha E."/>
            <person name="Kim H."/>
        </authorList>
    </citation>
    <scope>NUCLEOTIDE SEQUENCE [LARGE SCALE GENOMIC DNA]</scope>
    <source>
        <strain evidence="2 3">46-2</strain>
    </source>
</reference>
<dbReference type="RefSeq" id="WP_114882229.1">
    <property type="nucleotide sequence ID" value="NZ_CP029608.1"/>
</dbReference>
<dbReference type="CDD" id="cd08276">
    <property type="entry name" value="MDR7"/>
    <property type="match status" value="1"/>
</dbReference>
<gene>
    <name evidence="2" type="ORF">DLD99_11175</name>
</gene>
<dbReference type="AlphaFoldDB" id="A0A345RNZ3"/>
<dbReference type="Gene3D" id="3.90.180.10">
    <property type="entry name" value="Medium-chain alcohol dehydrogenases, catalytic domain"/>
    <property type="match status" value="1"/>
</dbReference>
<dbReference type="InterPro" id="IPR052711">
    <property type="entry name" value="Zinc_ADH-like"/>
</dbReference>
<dbReference type="SUPFAM" id="SSF51735">
    <property type="entry name" value="NAD(P)-binding Rossmann-fold domains"/>
    <property type="match status" value="1"/>
</dbReference>
<feature type="domain" description="Enoyl reductase (ER)" evidence="1">
    <location>
        <begin position="14"/>
        <end position="336"/>
    </location>
</feature>
<accession>A0A345RNZ3</accession>
<evidence type="ECO:0000313" key="2">
    <source>
        <dbReference type="EMBL" id="AXI61009.1"/>
    </source>
</evidence>
<dbReference type="InterPro" id="IPR036291">
    <property type="entry name" value="NAD(P)-bd_dom_sf"/>
</dbReference>
<keyword evidence="3" id="KW-1185">Reference proteome</keyword>
<dbReference type="Pfam" id="PF08240">
    <property type="entry name" value="ADH_N"/>
    <property type="match status" value="1"/>
</dbReference>
<evidence type="ECO:0000259" key="1">
    <source>
        <dbReference type="SMART" id="SM00829"/>
    </source>
</evidence>